<evidence type="ECO:0000256" key="5">
    <source>
        <dbReference type="PROSITE-ProRule" id="PRU01023"/>
    </source>
</evidence>
<feature type="binding site" evidence="5">
    <location>
        <position position="418"/>
    </location>
    <ligand>
        <name>S-adenosyl-L-methionine</name>
        <dbReference type="ChEBI" id="CHEBI:59789"/>
    </ligand>
</feature>
<dbReference type="CDD" id="cd02440">
    <property type="entry name" value="AdoMet_MTases"/>
    <property type="match status" value="1"/>
</dbReference>
<dbReference type="Pfam" id="PF01189">
    <property type="entry name" value="Methyltr_RsmB-F"/>
    <property type="match status" value="1"/>
</dbReference>
<keyword evidence="6" id="KW-0812">Transmembrane</keyword>
<dbReference type="OMA" id="PDAKWKL"/>
<dbReference type="Pfam" id="PF22458">
    <property type="entry name" value="RsmF-B_ferredox"/>
    <property type="match status" value="1"/>
</dbReference>
<keyword evidence="6" id="KW-1133">Transmembrane helix</keyword>
<keyword evidence="4 5" id="KW-0694">RNA-binding</keyword>
<evidence type="ECO:0000313" key="8">
    <source>
        <dbReference type="EMBL" id="EGR34345.1"/>
    </source>
</evidence>
<dbReference type="Proteomes" id="UP000008983">
    <property type="component" value="Unassembled WGS sequence"/>
</dbReference>
<evidence type="ECO:0000256" key="1">
    <source>
        <dbReference type="ARBA" id="ARBA00022603"/>
    </source>
</evidence>
<dbReference type="OrthoDB" id="4418812at2759"/>
<evidence type="ECO:0000259" key="7">
    <source>
        <dbReference type="PROSITE" id="PS51686"/>
    </source>
</evidence>
<dbReference type="GO" id="GO:0070475">
    <property type="term" value="P:rRNA base methylation"/>
    <property type="evidence" value="ECO:0007669"/>
    <property type="project" value="TreeGrafter"/>
</dbReference>
<dbReference type="eggNOG" id="KOG1122">
    <property type="taxonomic scope" value="Eukaryota"/>
</dbReference>
<keyword evidence="9" id="KW-1185">Reference proteome</keyword>
<dbReference type="EC" id="3.1.11.5" evidence="8"/>
<gene>
    <name evidence="8" type="ORF">IMG5_015520</name>
</gene>
<dbReference type="GO" id="GO:0003723">
    <property type="term" value="F:RNA binding"/>
    <property type="evidence" value="ECO:0007669"/>
    <property type="project" value="UniProtKB-UniRule"/>
</dbReference>
<dbReference type="InterPro" id="IPR001678">
    <property type="entry name" value="MeTrfase_RsmB-F_NOP2_dom"/>
</dbReference>
<dbReference type="GO" id="GO:0005730">
    <property type="term" value="C:nucleolus"/>
    <property type="evidence" value="ECO:0007669"/>
    <property type="project" value="TreeGrafter"/>
</dbReference>
<dbReference type="EMBL" id="GL983146">
    <property type="protein sequence ID" value="EGR34345.1"/>
    <property type="molecule type" value="Genomic_DNA"/>
</dbReference>
<keyword evidence="1 5" id="KW-0489">Methyltransferase</keyword>
<feature type="active site" description="Nucleophile" evidence="5">
    <location>
        <position position="472"/>
    </location>
</feature>
<dbReference type="STRING" id="857967.G0QKB5"/>
<dbReference type="PRINTS" id="PR02008">
    <property type="entry name" value="RCMTFAMILY"/>
</dbReference>
<evidence type="ECO:0000256" key="6">
    <source>
        <dbReference type="SAM" id="Phobius"/>
    </source>
</evidence>
<evidence type="ECO:0000256" key="4">
    <source>
        <dbReference type="ARBA" id="ARBA00022884"/>
    </source>
</evidence>
<dbReference type="GeneID" id="14910536"/>
<feature type="transmembrane region" description="Helical" evidence="6">
    <location>
        <begin position="58"/>
        <end position="78"/>
    </location>
</feature>
<dbReference type="AlphaFoldDB" id="G0QKB5"/>
<comment type="similarity">
    <text evidence="5">Belongs to the class I-like SAM-binding methyltransferase superfamily. RsmB/NOP family.</text>
</comment>
<organism evidence="8 9">
    <name type="scientific">Ichthyophthirius multifiliis</name>
    <name type="common">White spot disease agent</name>
    <name type="synonym">Ich</name>
    <dbReference type="NCBI Taxonomy" id="5932"/>
    <lineage>
        <taxon>Eukaryota</taxon>
        <taxon>Sar</taxon>
        <taxon>Alveolata</taxon>
        <taxon>Ciliophora</taxon>
        <taxon>Intramacronucleata</taxon>
        <taxon>Oligohymenophorea</taxon>
        <taxon>Hymenostomatida</taxon>
        <taxon>Ophryoglenina</taxon>
        <taxon>Ichthyophthirius</taxon>
    </lineage>
</organism>
<dbReference type="RefSeq" id="XP_004039649.1">
    <property type="nucleotide sequence ID" value="XM_004039601.1"/>
</dbReference>
<dbReference type="InParanoid" id="G0QKB5"/>
<evidence type="ECO:0000313" key="9">
    <source>
        <dbReference type="Proteomes" id="UP000008983"/>
    </source>
</evidence>
<dbReference type="GO" id="GO:0009383">
    <property type="term" value="F:rRNA (cytosine-C5-)-methyltransferase activity"/>
    <property type="evidence" value="ECO:0007669"/>
    <property type="project" value="TreeGrafter"/>
</dbReference>
<reference evidence="8 9" key="1">
    <citation type="submission" date="2011-07" db="EMBL/GenBank/DDBJ databases">
        <authorList>
            <person name="Coyne R."/>
            <person name="Brami D."/>
            <person name="Johnson J."/>
            <person name="Hostetler J."/>
            <person name="Hannick L."/>
            <person name="Clark T."/>
            <person name="Cassidy-Hanley D."/>
            <person name="Inman J."/>
        </authorList>
    </citation>
    <scope>NUCLEOTIDE SEQUENCE [LARGE SCALE GENOMIC DNA]</scope>
    <source>
        <strain evidence="8 9">G5</strain>
    </source>
</reference>
<keyword evidence="8" id="KW-0378">Hydrolase</keyword>
<dbReference type="InterPro" id="IPR023267">
    <property type="entry name" value="RCMT"/>
</dbReference>
<dbReference type="PANTHER" id="PTHR22807">
    <property type="entry name" value="NOP2 YEAST -RELATED NOL1/NOP2/FMU SUN DOMAIN-CONTAINING"/>
    <property type="match status" value="1"/>
</dbReference>
<keyword evidence="6" id="KW-0472">Membrane</keyword>
<dbReference type="GO" id="GO:0000470">
    <property type="term" value="P:maturation of LSU-rRNA"/>
    <property type="evidence" value="ECO:0007669"/>
    <property type="project" value="TreeGrafter"/>
</dbReference>
<dbReference type="InterPro" id="IPR049560">
    <property type="entry name" value="MeTrfase_RsmB-F_NOP2_cat"/>
</dbReference>
<feature type="binding site" evidence="5">
    <location>
        <position position="372"/>
    </location>
    <ligand>
        <name>S-adenosyl-L-methionine</name>
        <dbReference type="ChEBI" id="CHEBI:59789"/>
    </ligand>
</feature>
<dbReference type="Gene3D" id="3.40.50.150">
    <property type="entry name" value="Vaccinia Virus protein VP39"/>
    <property type="match status" value="1"/>
</dbReference>
<dbReference type="SUPFAM" id="SSF53335">
    <property type="entry name" value="S-adenosyl-L-methionine-dependent methyltransferases"/>
    <property type="match status" value="1"/>
</dbReference>
<feature type="domain" description="SAM-dependent MTase RsmB/NOP-type" evidence="7">
    <location>
        <begin position="255"/>
        <end position="520"/>
    </location>
</feature>
<name>G0QKB5_ICHMU</name>
<dbReference type="PANTHER" id="PTHR22807:SF54">
    <property type="entry name" value="CHROMOSOME UNDETERMINED SCAFFOLD_82, WHOLE GENOME SHOTGUN SEQUENCE"/>
    <property type="match status" value="1"/>
</dbReference>
<accession>G0QKB5</accession>
<proteinExistence type="inferred from homology"/>
<keyword evidence="2 5" id="KW-0808">Transferase</keyword>
<comment type="caution">
    <text evidence="5">Lacks conserved residue(s) required for the propagation of feature annotation.</text>
</comment>
<dbReference type="Gene3D" id="3.30.70.1170">
    <property type="entry name" value="Sun protein, domain 3"/>
    <property type="match status" value="1"/>
</dbReference>
<dbReference type="FunCoup" id="G0QKB5">
    <property type="interactions" value="55"/>
</dbReference>
<dbReference type="GO" id="GO:0008854">
    <property type="term" value="F:exodeoxyribonuclease V activity"/>
    <property type="evidence" value="ECO:0007669"/>
    <property type="project" value="UniProtKB-EC"/>
</dbReference>
<dbReference type="InterPro" id="IPR029063">
    <property type="entry name" value="SAM-dependent_MTases_sf"/>
</dbReference>
<sequence length="523" mass="61886">MSIFINKQIKCRQRANILIFLKQRLLFIKNKIIYRKYLIQNYIIIFLNKFSQNENIQLKIKIIIILYNIILNSINLFLHQCFYDFFLIKYLFFYFLQNLEFKQKSQNSFFIFQSIKKINNNNKNVKINIKTQNNKSYLQISFQLGNRILRKKTLASPIDQMLKNYLKQNKSIGSSDRKLVADNIYKMVRNKTYLDTITFKPISWEKRLETMYTERFKTMQENTSLLPQKLQYSLKFIILYQDIVNSHGEKKAFEICKSQMFKAPLTIRVNPLKIERDQLLQKWQETHKLGVRATSHSPYGIKFTTTKSENLFEMIEYNQGYFEIQDEASQLVALEVKCSPGQKILDYCAGSGGKSLAFAHLMEGKGQLYLHDIRNQVLIEAKKRFKKAGIQNVQFHNQESLNEKKQLLKNKFDWILCDVPCTGTGTLRRNPDLKYKYNKDRLKYFVDLQKGIFKEAIEYLNLDNGKIAYSTCSILNEENQFQIEHFCEQFNLKVVEKPFQSLTDQNSSMDGFFCAVLESKNKK</sequence>
<dbReference type="PROSITE" id="PS51686">
    <property type="entry name" value="SAM_MT_RSMB_NOP"/>
    <property type="match status" value="1"/>
</dbReference>
<evidence type="ECO:0000256" key="3">
    <source>
        <dbReference type="ARBA" id="ARBA00022691"/>
    </source>
</evidence>
<evidence type="ECO:0000256" key="2">
    <source>
        <dbReference type="ARBA" id="ARBA00022679"/>
    </source>
</evidence>
<dbReference type="InterPro" id="IPR054728">
    <property type="entry name" value="RsmB-like_ferredoxin"/>
</dbReference>
<keyword evidence="3 5" id="KW-0949">S-adenosyl-L-methionine</keyword>
<protein>
    <submittedName>
        <fullName evidence="8">Sun family protein, putative</fullName>
        <ecNumber evidence="8">3.1.11.5</ecNumber>
    </submittedName>
</protein>